<dbReference type="Pfam" id="PF00072">
    <property type="entry name" value="Response_reg"/>
    <property type="match status" value="1"/>
</dbReference>
<sequence>MNYKDQHKILIVDDDQDILQMLRLTFSKENFSNISTCSNAEQALKLVQDKAFDLIILDVMLPGKSGFDIIPSIRKQTECPVFFLTAKGSDLDKLTGFAYGADDYITKPFNPLEVVARAKATLKRISQSQPLHSSNEKDRFDFGYFQVDRKSAELSVNGCPVDCSAHLFRLLLYFCKHEGQILSKDQIYEHVWGRHGDFVENNTIIVHIRKLREKIEPNPSKPIFIKTIRGLGYKLVRPK</sequence>
<evidence type="ECO:0000256" key="3">
    <source>
        <dbReference type="ARBA" id="ARBA00023012"/>
    </source>
</evidence>
<evidence type="ECO:0000259" key="10">
    <source>
        <dbReference type="PROSITE" id="PS51755"/>
    </source>
</evidence>
<dbReference type="PANTHER" id="PTHR48111:SF52">
    <property type="entry name" value="TRANSCRIPTIONAL REGULATORY PROTEIN YVRH"/>
    <property type="match status" value="1"/>
</dbReference>
<evidence type="ECO:0000256" key="2">
    <source>
        <dbReference type="ARBA" id="ARBA00022553"/>
    </source>
</evidence>
<evidence type="ECO:0000256" key="6">
    <source>
        <dbReference type="ARBA" id="ARBA00023163"/>
    </source>
</evidence>
<accession>A0A845FGS1</accession>
<dbReference type="GO" id="GO:0000976">
    <property type="term" value="F:transcription cis-regulatory region binding"/>
    <property type="evidence" value="ECO:0007669"/>
    <property type="project" value="TreeGrafter"/>
</dbReference>
<keyword evidence="2 7" id="KW-0597">Phosphoprotein</keyword>
<comment type="caution">
    <text evidence="11">The sequence shown here is derived from an EMBL/GenBank/DDBJ whole genome shotgun (WGS) entry which is preliminary data.</text>
</comment>
<dbReference type="OrthoDB" id="9790442at2"/>
<feature type="domain" description="Response regulatory" evidence="9">
    <location>
        <begin position="8"/>
        <end position="122"/>
    </location>
</feature>
<dbReference type="Proteomes" id="UP000450457">
    <property type="component" value="Unassembled WGS sequence"/>
</dbReference>
<keyword evidence="5 8" id="KW-0238">DNA-binding</keyword>
<dbReference type="Gene3D" id="1.10.10.10">
    <property type="entry name" value="Winged helix-like DNA-binding domain superfamily/Winged helix DNA-binding domain"/>
    <property type="match status" value="1"/>
</dbReference>
<evidence type="ECO:0000256" key="8">
    <source>
        <dbReference type="PROSITE-ProRule" id="PRU01091"/>
    </source>
</evidence>
<comment type="subcellular location">
    <subcellularLocation>
        <location evidence="1">Cytoplasm</location>
    </subcellularLocation>
</comment>
<gene>
    <name evidence="11" type="ORF">GLW00_19790</name>
</gene>
<keyword evidence="6" id="KW-0804">Transcription</keyword>
<dbReference type="InterPro" id="IPR016032">
    <property type="entry name" value="Sig_transdc_resp-reg_C-effctor"/>
</dbReference>
<proteinExistence type="predicted"/>
<dbReference type="CDD" id="cd00383">
    <property type="entry name" value="trans_reg_C"/>
    <property type="match status" value="1"/>
</dbReference>
<dbReference type="InterPro" id="IPR036388">
    <property type="entry name" value="WH-like_DNA-bd_sf"/>
</dbReference>
<dbReference type="PANTHER" id="PTHR48111">
    <property type="entry name" value="REGULATOR OF RPOS"/>
    <property type="match status" value="1"/>
</dbReference>
<keyword evidence="4" id="KW-0805">Transcription regulation</keyword>
<evidence type="ECO:0000256" key="7">
    <source>
        <dbReference type="PROSITE-ProRule" id="PRU00169"/>
    </source>
</evidence>
<dbReference type="SMART" id="SM00862">
    <property type="entry name" value="Trans_reg_C"/>
    <property type="match status" value="1"/>
</dbReference>
<dbReference type="AlphaFoldDB" id="A0A845FGS1"/>
<dbReference type="EMBL" id="WMFA01000017">
    <property type="protein sequence ID" value="MYL73061.1"/>
    <property type="molecule type" value="Genomic_DNA"/>
</dbReference>
<evidence type="ECO:0000256" key="5">
    <source>
        <dbReference type="ARBA" id="ARBA00023125"/>
    </source>
</evidence>
<dbReference type="SMART" id="SM00448">
    <property type="entry name" value="REC"/>
    <property type="match status" value="1"/>
</dbReference>
<evidence type="ECO:0000256" key="1">
    <source>
        <dbReference type="ARBA" id="ARBA00004496"/>
    </source>
</evidence>
<dbReference type="PROSITE" id="PS50110">
    <property type="entry name" value="RESPONSE_REGULATORY"/>
    <property type="match status" value="1"/>
</dbReference>
<evidence type="ECO:0000259" key="9">
    <source>
        <dbReference type="PROSITE" id="PS50110"/>
    </source>
</evidence>
<feature type="domain" description="OmpR/PhoB-type" evidence="10">
    <location>
        <begin position="137"/>
        <end position="237"/>
    </location>
</feature>
<organism evidence="11 12">
    <name type="scientific">Halobacillus litoralis</name>
    <dbReference type="NCBI Taxonomy" id="45668"/>
    <lineage>
        <taxon>Bacteria</taxon>
        <taxon>Bacillati</taxon>
        <taxon>Bacillota</taxon>
        <taxon>Bacilli</taxon>
        <taxon>Bacillales</taxon>
        <taxon>Bacillaceae</taxon>
        <taxon>Halobacillus</taxon>
    </lineage>
</organism>
<dbReference type="Gene3D" id="6.10.250.690">
    <property type="match status" value="1"/>
</dbReference>
<name>A0A845FGS1_9BACI</name>
<dbReference type="GO" id="GO:0006355">
    <property type="term" value="P:regulation of DNA-templated transcription"/>
    <property type="evidence" value="ECO:0007669"/>
    <property type="project" value="InterPro"/>
</dbReference>
<feature type="modified residue" description="4-aspartylphosphate" evidence="7">
    <location>
        <position position="58"/>
    </location>
</feature>
<dbReference type="RefSeq" id="WP_160916948.1">
    <property type="nucleotide sequence ID" value="NZ_WMFA01000017.1"/>
</dbReference>
<evidence type="ECO:0000313" key="11">
    <source>
        <dbReference type="EMBL" id="MYL73061.1"/>
    </source>
</evidence>
<dbReference type="GO" id="GO:0032993">
    <property type="term" value="C:protein-DNA complex"/>
    <property type="evidence" value="ECO:0007669"/>
    <property type="project" value="TreeGrafter"/>
</dbReference>
<dbReference type="SUPFAM" id="SSF52172">
    <property type="entry name" value="CheY-like"/>
    <property type="match status" value="1"/>
</dbReference>
<dbReference type="FunFam" id="3.40.50.2300:FF:000001">
    <property type="entry name" value="DNA-binding response regulator PhoB"/>
    <property type="match status" value="1"/>
</dbReference>
<dbReference type="PROSITE" id="PS51755">
    <property type="entry name" value="OMPR_PHOB"/>
    <property type="match status" value="1"/>
</dbReference>
<dbReference type="GO" id="GO:0005829">
    <property type="term" value="C:cytosol"/>
    <property type="evidence" value="ECO:0007669"/>
    <property type="project" value="TreeGrafter"/>
</dbReference>
<dbReference type="InterPro" id="IPR011006">
    <property type="entry name" value="CheY-like_superfamily"/>
</dbReference>
<evidence type="ECO:0000313" key="12">
    <source>
        <dbReference type="Proteomes" id="UP000450457"/>
    </source>
</evidence>
<keyword evidence="3" id="KW-0902">Two-component regulatory system</keyword>
<dbReference type="FunFam" id="1.10.10.10:FF:000018">
    <property type="entry name" value="DNA-binding response regulator ResD"/>
    <property type="match status" value="1"/>
</dbReference>
<dbReference type="InterPro" id="IPR039420">
    <property type="entry name" value="WalR-like"/>
</dbReference>
<protein>
    <submittedName>
        <fullName evidence="11">Response regulator</fullName>
    </submittedName>
</protein>
<dbReference type="Gene3D" id="3.40.50.2300">
    <property type="match status" value="1"/>
</dbReference>
<dbReference type="Pfam" id="PF00486">
    <property type="entry name" value="Trans_reg_C"/>
    <property type="match status" value="1"/>
</dbReference>
<reference evidence="11 12" key="1">
    <citation type="submission" date="2019-11" db="EMBL/GenBank/DDBJ databases">
        <title>Genome sequences of 17 halophilic strains isolated from different environments.</title>
        <authorList>
            <person name="Furrow R.E."/>
        </authorList>
    </citation>
    <scope>NUCLEOTIDE SEQUENCE [LARGE SCALE GENOMIC DNA]</scope>
    <source>
        <strain evidence="11 12">SL-4</strain>
    </source>
</reference>
<dbReference type="InterPro" id="IPR001789">
    <property type="entry name" value="Sig_transdc_resp-reg_receiver"/>
</dbReference>
<dbReference type="GO" id="GO:0000156">
    <property type="term" value="F:phosphorelay response regulator activity"/>
    <property type="evidence" value="ECO:0007669"/>
    <property type="project" value="TreeGrafter"/>
</dbReference>
<dbReference type="SUPFAM" id="SSF46894">
    <property type="entry name" value="C-terminal effector domain of the bipartite response regulators"/>
    <property type="match status" value="1"/>
</dbReference>
<feature type="DNA-binding region" description="OmpR/PhoB-type" evidence="8">
    <location>
        <begin position="137"/>
        <end position="237"/>
    </location>
</feature>
<evidence type="ECO:0000256" key="4">
    <source>
        <dbReference type="ARBA" id="ARBA00023015"/>
    </source>
</evidence>
<dbReference type="GeneID" id="78009269"/>
<dbReference type="InterPro" id="IPR001867">
    <property type="entry name" value="OmpR/PhoB-type_DNA-bd"/>
</dbReference>